<dbReference type="Pfam" id="PF03717">
    <property type="entry name" value="PBP_dimer"/>
    <property type="match status" value="1"/>
</dbReference>
<dbReference type="AlphaFoldDB" id="A0A1I3BWB3"/>
<dbReference type="InterPro" id="IPR036138">
    <property type="entry name" value="PBP_dimer_sf"/>
</dbReference>
<dbReference type="Pfam" id="PF03793">
    <property type="entry name" value="PASTA"/>
    <property type="match status" value="2"/>
</dbReference>
<dbReference type="Gene3D" id="2.20.70.70">
    <property type="match status" value="1"/>
</dbReference>
<dbReference type="GO" id="GO:0005886">
    <property type="term" value="C:plasma membrane"/>
    <property type="evidence" value="ECO:0007669"/>
    <property type="project" value="UniProtKB-SubCell"/>
</dbReference>
<dbReference type="InterPro" id="IPR001460">
    <property type="entry name" value="PCN-bd_Tpept"/>
</dbReference>
<comment type="function">
    <text evidence="14">A transpeptidase that forms peptide cross-links between adjacent glycan strands in cell wall peptidoglycan (PG). Part of the divisome machinery that synthesizes the septal cross wall. Beta-lactams inactivate the PBPs by acylating an essential serine residue in the active site of these proteins.</text>
</comment>
<dbReference type="Gene3D" id="3.40.710.10">
    <property type="entry name" value="DD-peptidase/beta-lactamase superfamily"/>
    <property type="match status" value="1"/>
</dbReference>
<dbReference type="GO" id="GO:0009252">
    <property type="term" value="P:peptidoglycan biosynthetic process"/>
    <property type="evidence" value="ECO:0007669"/>
    <property type="project" value="UniProtKB-KW"/>
</dbReference>
<dbReference type="GO" id="GO:0008360">
    <property type="term" value="P:regulation of cell shape"/>
    <property type="evidence" value="ECO:0007669"/>
    <property type="project" value="UniProtKB-KW"/>
</dbReference>
<dbReference type="GO" id="GO:0046677">
    <property type="term" value="P:response to antibiotic"/>
    <property type="evidence" value="ECO:0007669"/>
    <property type="project" value="UniProtKB-KW"/>
</dbReference>
<evidence type="ECO:0000256" key="2">
    <source>
        <dbReference type="ARBA" id="ARBA00007171"/>
    </source>
</evidence>
<feature type="domain" description="PASTA" evidence="15">
    <location>
        <begin position="600"/>
        <end position="660"/>
    </location>
</feature>
<dbReference type="SMART" id="SM00740">
    <property type="entry name" value="PASTA"/>
    <property type="match status" value="2"/>
</dbReference>
<dbReference type="SUPFAM" id="SSF54184">
    <property type="entry name" value="Penicillin-binding protein 2x (pbp-2x), c-terminal domain"/>
    <property type="match status" value="2"/>
</dbReference>
<keyword evidence="8" id="KW-0573">Peptidoglycan synthesis</keyword>
<dbReference type="InterPro" id="IPR005311">
    <property type="entry name" value="PBP_dimer"/>
</dbReference>
<dbReference type="Proteomes" id="UP000198668">
    <property type="component" value="Unassembled WGS sequence"/>
</dbReference>
<evidence type="ECO:0000256" key="9">
    <source>
        <dbReference type="ARBA" id="ARBA00022989"/>
    </source>
</evidence>
<organism evidence="16 17">
    <name type="scientific">Pisciglobus halotolerans</name>
    <dbReference type="NCBI Taxonomy" id="745365"/>
    <lineage>
        <taxon>Bacteria</taxon>
        <taxon>Bacillati</taxon>
        <taxon>Bacillota</taxon>
        <taxon>Bacilli</taxon>
        <taxon>Lactobacillales</taxon>
        <taxon>Carnobacteriaceae</taxon>
    </lineage>
</organism>
<dbReference type="Gene3D" id="3.90.1310.10">
    <property type="entry name" value="Penicillin-binding protein 2a (Domain 2)"/>
    <property type="match status" value="1"/>
</dbReference>
<keyword evidence="7" id="KW-0133">Cell shape</keyword>
<dbReference type="CDD" id="cd06576">
    <property type="entry name" value="PASTA_Pbp2x-like_1"/>
    <property type="match status" value="1"/>
</dbReference>
<dbReference type="PANTHER" id="PTHR30627">
    <property type="entry name" value="PEPTIDOGLYCAN D,D-TRANSPEPTIDASE"/>
    <property type="match status" value="1"/>
</dbReference>
<evidence type="ECO:0000259" key="15">
    <source>
        <dbReference type="PROSITE" id="PS51178"/>
    </source>
</evidence>
<keyword evidence="4" id="KW-0132">Cell division</keyword>
<evidence type="ECO:0000256" key="4">
    <source>
        <dbReference type="ARBA" id="ARBA00022618"/>
    </source>
</evidence>
<accession>A0A1I3BWB3</accession>
<reference evidence="16 17" key="1">
    <citation type="submission" date="2016-10" db="EMBL/GenBank/DDBJ databases">
        <authorList>
            <person name="de Groot N.N."/>
        </authorList>
    </citation>
    <scope>NUCLEOTIDE SEQUENCE [LARGE SCALE GENOMIC DNA]</scope>
    <source>
        <strain evidence="16 17">DSM 27630</strain>
    </source>
</reference>
<evidence type="ECO:0000256" key="1">
    <source>
        <dbReference type="ARBA" id="ARBA00004162"/>
    </source>
</evidence>
<evidence type="ECO:0000313" key="17">
    <source>
        <dbReference type="Proteomes" id="UP000198668"/>
    </source>
</evidence>
<dbReference type="PANTHER" id="PTHR30627:SF26">
    <property type="entry name" value="PENICILLIN-BINDING PROTEIN 2B"/>
    <property type="match status" value="1"/>
</dbReference>
<keyword evidence="9" id="KW-1133">Transmembrane helix</keyword>
<dbReference type="GO" id="GO:0008658">
    <property type="term" value="F:penicillin binding"/>
    <property type="evidence" value="ECO:0007669"/>
    <property type="project" value="InterPro"/>
</dbReference>
<keyword evidence="11" id="KW-0046">Antibiotic resistance</keyword>
<keyword evidence="5" id="KW-0812">Transmembrane</keyword>
<protein>
    <submittedName>
        <fullName evidence="16">Penicillin-binding protein 2B</fullName>
    </submittedName>
</protein>
<keyword evidence="12" id="KW-0131">Cell cycle</keyword>
<evidence type="ECO:0000256" key="12">
    <source>
        <dbReference type="ARBA" id="ARBA00023306"/>
    </source>
</evidence>
<dbReference type="GO" id="GO:0071555">
    <property type="term" value="P:cell wall organization"/>
    <property type="evidence" value="ECO:0007669"/>
    <property type="project" value="UniProtKB-KW"/>
</dbReference>
<dbReference type="FunFam" id="3.40.710.10:FF:000095">
    <property type="entry name" value="Penicillin-binding protein 2x"/>
    <property type="match status" value="1"/>
</dbReference>
<dbReference type="SUPFAM" id="SSF56519">
    <property type="entry name" value="Penicillin binding protein dimerisation domain"/>
    <property type="match status" value="1"/>
</dbReference>
<comment type="similarity">
    <text evidence="2">Belongs to the transpeptidase family.</text>
</comment>
<comment type="subcellular location">
    <subcellularLocation>
        <location evidence="1">Cell membrane</location>
        <topology evidence="1">Single-pass membrane protein</topology>
    </subcellularLocation>
</comment>
<sequence>MKTKNPLKNRKKMSVLLFFAALIIYVIFAGRFSYIMIKGEVNGENLAKNVNNLYTRSSVLEANRGTIYDVGGDPVAMDATSYSLYAVLTDKWSSKASKPQYVVDKEKTAKVLAQYIAMSEEEILNRLNQDQDQVEFGTAGKNLSYEIKKNIENEKLPGIEFTNTPVRLYPNGVFASHLVGVAQMPTDKNGEAKKGTELTGIMGIEKVYNDLLTGKDGGKEYQKDSFGYVLPNSKVKTTEPKDGSDIYLTLDKRMQVYLESVMSDVYDKYEPKAMTATLMDPKTGAIVAASQRPTFNGTTKEGINQLWQNLLVENTYEPGSTFKVLTLAASINEGVFNPDEWYKSGSVKVADRVIRDVNRNGWGTITYLEGLERSSNVAFVNLAEKMNMDVWKNYLDQFGIGKSTQSGLLNEQKGSNTYKYAAEKATTSFGQGLTVTVFQMMQAFSAVANNGNMMKPQYISKTVDPNTGEEKIIEPEIVGKPISEETARQTREYLKSVVYGEHGTGRRYQIDGYEIAAKTGTAQIVNPETKSYYSGGNNYLYSVVGMAPADDPEYILYITVQQPEITDGSISGGDVVAEVFNPVMKRALEYSHVNEEENANENQVDMPEVTGHSKEDALSLLEETPLDITIIGNGDKVVQQLPLPQEKLIENQKVVLMTNGAMTMPDMSGWSKNDVLKVSEITGIEFVFDGEGYVSSQSLPPEALLSGDEQIKIELQPKSAED</sequence>
<dbReference type="Gene3D" id="3.30.70.2110">
    <property type="match status" value="1"/>
</dbReference>
<dbReference type="InterPro" id="IPR012338">
    <property type="entry name" value="Beta-lactam/transpept-like"/>
</dbReference>
<keyword evidence="17" id="KW-1185">Reference proteome</keyword>
<dbReference type="CDD" id="cd06575">
    <property type="entry name" value="PASTA_Pbp2x-like_2"/>
    <property type="match status" value="1"/>
</dbReference>
<keyword evidence="3" id="KW-1003">Cell membrane</keyword>
<dbReference type="PROSITE" id="PS51178">
    <property type="entry name" value="PASTA"/>
    <property type="match status" value="1"/>
</dbReference>
<name>A0A1I3BWB3_9LACT</name>
<evidence type="ECO:0000256" key="13">
    <source>
        <dbReference type="ARBA" id="ARBA00023316"/>
    </source>
</evidence>
<evidence type="ECO:0000256" key="11">
    <source>
        <dbReference type="ARBA" id="ARBA00023251"/>
    </source>
</evidence>
<evidence type="ECO:0000256" key="6">
    <source>
        <dbReference type="ARBA" id="ARBA00022737"/>
    </source>
</evidence>
<dbReference type="OrthoDB" id="9804124at2"/>
<keyword evidence="6" id="KW-0677">Repeat</keyword>
<keyword evidence="10" id="KW-0472">Membrane</keyword>
<dbReference type="InterPro" id="IPR005543">
    <property type="entry name" value="PASTA_dom"/>
</dbReference>
<keyword evidence="13" id="KW-0961">Cell wall biogenesis/degradation</keyword>
<evidence type="ECO:0000256" key="3">
    <source>
        <dbReference type="ARBA" id="ARBA00022475"/>
    </source>
</evidence>
<evidence type="ECO:0000256" key="14">
    <source>
        <dbReference type="ARBA" id="ARBA00055980"/>
    </source>
</evidence>
<dbReference type="RefSeq" id="WP_092091956.1">
    <property type="nucleotide sequence ID" value="NZ_FOQE01000010.1"/>
</dbReference>
<evidence type="ECO:0000256" key="5">
    <source>
        <dbReference type="ARBA" id="ARBA00022692"/>
    </source>
</evidence>
<proteinExistence type="inferred from homology"/>
<dbReference type="Pfam" id="PF00905">
    <property type="entry name" value="Transpeptidase"/>
    <property type="match status" value="1"/>
</dbReference>
<dbReference type="GO" id="GO:0051301">
    <property type="term" value="P:cell division"/>
    <property type="evidence" value="ECO:0007669"/>
    <property type="project" value="UniProtKB-KW"/>
</dbReference>
<gene>
    <name evidence="16" type="ORF">SAMN04489868_11048</name>
</gene>
<dbReference type="EMBL" id="FOQE01000010">
    <property type="protein sequence ID" value="SFH66634.1"/>
    <property type="molecule type" value="Genomic_DNA"/>
</dbReference>
<evidence type="ECO:0000256" key="7">
    <source>
        <dbReference type="ARBA" id="ARBA00022960"/>
    </source>
</evidence>
<evidence type="ECO:0000256" key="8">
    <source>
        <dbReference type="ARBA" id="ARBA00022984"/>
    </source>
</evidence>
<dbReference type="SUPFAM" id="SSF56601">
    <property type="entry name" value="beta-lactamase/transpeptidase-like"/>
    <property type="match status" value="1"/>
</dbReference>
<dbReference type="InterPro" id="IPR050515">
    <property type="entry name" value="Beta-lactam/transpept"/>
</dbReference>
<evidence type="ECO:0000256" key="10">
    <source>
        <dbReference type="ARBA" id="ARBA00023136"/>
    </source>
</evidence>
<evidence type="ECO:0000313" key="16">
    <source>
        <dbReference type="EMBL" id="SFH66634.1"/>
    </source>
</evidence>